<dbReference type="KEGG" id="span:AWL63_17065"/>
<keyword evidence="2" id="KW-1185">Reference proteome</keyword>
<reference evidence="1 2" key="1">
    <citation type="submission" date="2016-01" db="EMBL/GenBank/DDBJ databases">
        <title>Complete genome and mega plasmid sequence of Sphingomonas panacis DCY99 elicits systemic resistance in rice to Xanthomonas oryzae.</title>
        <authorList>
            <person name="Kim Y.J."/>
            <person name="Yang D.C."/>
            <person name="Sing P."/>
        </authorList>
    </citation>
    <scope>NUCLEOTIDE SEQUENCE [LARGE SCALE GENOMIC DNA]</scope>
    <source>
        <strain evidence="1 2">DCY99</strain>
    </source>
</reference>
<evidence type="ECO:0000313" key="2">
    <source>
        <dbReference type="Proteomes" id="UP000094256"/>
    </source>
</evidence>
<protein>
    <recommendedName>
        <fullName evidence="3">Salt-induced outer membrane protein</fullName>
    </recommendedName>
</protein>
<proteinExistence type="predicted"/>
<gene>
    <name evidence="1" type="ORF">AWL63_17065</name>
</gene>
<sequence length="306" mass="32884">MVFPLILVAAPVLDPAQAPSATTPAKNDAPLPPQLRAMLDAAIASGNENDINIISKYASNAAPESARTIKASVDGWRKAREAKRVETIVEAGPFDLWKGSVQLGGYATTGNTNDLGVNAAVKLSRETLQWKHTVTLAVDYKQSSGLISREHYLAAYEPNYKFSERGYIYGTGSYESDRFLGYYNRYAGSVGAGFGVIRSPGIKLDLEVGPAYRRTSFTDATQENSFAARGSMDFALKLNRAISVTQAASVYFQKINSTVSSVSAINAKLFGPLSAKLSYAVQYESAPPIGRVSTDTSSTASIVYSF</sequence>
<dbReference type="EMBL" id="CP014168">
    <property type="protein sequence ID" value="AOH85395.1"/>
    <property type="molecule type" value="Genomic_DNA"/>
</dbReference>
<dbReference type="RefSeq" id="WP_069205929.1">
    <property type="nucleotide sequence ID" value="NZ_CP014168.1"/>
</dbReference>
<name>A0A1B3ZD88_9SPHN</name>
<dbReference type="STRING" id="1560345.AWL63_17065"/>
<accession>A0A1B3ZD88</accession>
<dbReference type="AlphaFoldDB" id="A0A1B3ZD88"/>
<dbReference type="InterPro" id="IPR007433">
    <property type="entry name" value="DUF481"/>
</dbReference>
<dbReference type="Pfam" id="PF04338">
    <property type="entry name" value="DUF481"/>
    <property type="match status" value="1"/>
</dbReference>
<dbReference type="OrthoDB" id="7341471at2"/>
<evidence type="ECO:0008006" key="3">
    <source>
        <dbReference type="Google" id="ProtNLM"/>
    </source>
</evidence>
<organism evidence="1 2">
    <name type="scientific">Sphingomonas panacis</name>
    <dbReference type="NCBI Taxonomy" id="1560345"/>
    <lineage>
        <taxon>Bacteria</taxon>
        <taxon>Pseudomonadati</taxon>
        <taxon>Pseudomonadota</taxon>
        <taxon>Alphaproteobacteria</taxon>
        <taxon>Sphingomonadales</taxon>
        <taxon>Sphingomonadaceae</taxon>
        <taxon>Sphingomonas</taxon>
    </lineage>
</organism>
<evidence type="ECO:0000313" key="1">
    <source>
        <dbReference type="EMBL" id="AOH85395.1"/>
    </source>
</evidence>
<dbReference type="Proteomes" id="UP000094256">
    <property type="component" value="Chromosome"/>
</dbReference>